<accession>A0A915DZH3</accession>
<organism evidence="1 2">
    <name type="scientific">Ditylenchus dipsaci</name>
    <dbReference type="NCBI Taxonomy" id="166011"/>
    <lineage>
        <taxon>Eukaryota</taxon>
        <taxon>Metazoa</taxon>
        <taxon>Ecdysozoa</taxon>
        <taxon>Nematoda</taxon>
        <taxon>Chromadorea</taxon>
        <taxon>Rhabditida</taxon>
        <taxon>Tylenchina</taxon>
        <taxon>Tylenchomorpha</taxon>
        <taxon>Sphaerularioidea</taxon>
        <taxon>Anguinidae</taxon>
        <taxon>Anguininae</taxon>
        <taxon>Ditylenchus</taxon>
    </lineage>
</organism>
<protein>
    <submittedName>
        <fullName evidence="2">Uncharacterized protein</fullName>
    </submittedName>
</protein>
<dbReference type="Proteomes" id="UP000887574">
    <property type="component" value="Unplaced"/>
</dbReference>
<dbReference type="AlphaFoldDB" id="A0A915DZH3"/>
<name>A0A915DZH3_9BILA</name>
<dbReference type="WBParaSite" id="jg24839">
    <property type="protein sequence ID" value="jg24839"/>
    <property type="gene ID" value="jg24839"/>
</dbReference>
<evidence type="ECO:0000313" key="2">
    <source>
        <dbReference type="WBParaSite" id="jg24839"/>
    </source>
</evidence>
<sequence>MFPFKAEFMSMVKHLTVDAQLNYTQSNAQCNCSNSIIDCANLEELNKSSNQKGMLSLNQTCFKFLEEKELRFKCSLLLIPRSLNNSPVELPKCSVTREELMKKLQLT</sequence>
<keyword evidence="1" id="KW-1185">Reference proteome</keyword>
<reference evidence="2" key="1">
    <citation type="submission" date="2022-11" db="UniProtKB">
        <authorList>
            <consortium name="WormBaseParasite"/>
        </authorList>
    </citation>
    <scope>IDENTIFICATION</scope>
</reference>
<evidence type="ECO:0000313" key="1">
    <source>
        <dbReference type="Proteomes" id="UP000887574"/>
    </source>
</evidence>
<proteinExistence type="predicted"/>